<dbReference type="PRINTS" id="PR00862">
    <property type="entry name" value="PROLIGOPTASE"/>
</dbReference>
<dbReference type="GO" id="GO:0070012">
    <property type="term" value="F:oligopeptidase activity"/>
    <property type="evidence" value="ECO:0007669"/>
    <property type="project" value="TreeGrafter"/>
</dbReference>
<dbReference type="Pfam" id="PF00326">
    <property type="entry name" value="Peptidase_S9"/>
    <property type="match status" value="1"/>
</dbReference>
<dbReference type="AlphaFoldDB" id="A0A849BLJ2"/>
<dbReference type="Gene3D" id="2.130.10.120">
    <property type="entry name" value="Prolyl oligopeptidase, N-terminal domain"/>
    <property type="match status" value="1"/>
</dbReference>
<name>A0A849BLJ2_9ACTN</name>
<dbReference type="GO" id="GO:0006508">
    <property type="term" value="P:proteolysis"/>
    <property type="evidence" value="ECO:0007669"/>
    <property type="project" value="UniProtKB-KW"/>
</dbReference>
<comment type="catalytic activity">
    <reaction evidence="1">
        <text>Hydrolysis of Pro-|-Xaa &gt;&gt; Ala-|-Xaa in oligopeptides.</text>
        <dbReference type="EC" id="3.4.21.26"/>
    </reaction>
</comment>
<accession>A0A849BLJ2</accession>
<dbReference type="PANTHER" id="PTHR42881">
    <property type="entry name" value="PROLYL ENDOPEPTIDASE"/>
    <property type="match status" value="1"/>
</dbReference>
<dbReference type="InterPro" id="IPR051167">
    <property type="entry name" value="Prolyl_oligopep/macrocyclase"/>
</dbReference>
<reference evidence="9 10" key="1">
    <citation type="submission" date="2020-05" db="EMBL/GenBank/DDBJ databases">
        <title>MicrobeNet Type strains.</title>
        <authorList>
            <person name="Nicholson A.C."/>
        </authorList>
    </citation>
    <scope>NUCLEOTIDE SEQUENCE [LARGE SCALE GENOMIC DNA]</scope>
    <source>
        <strain evidence="9 10">JCM 14547</strain>
    </source>
</reference>
<dbReference type="PANTHER" id="PTHR42881:SF2">
    <property type="entry name" value="PROLYL ENDOPEPTIDASE"/>
    <property type="match status" value="1"/>
</dbReference>
<evidence type="ECO:0000313" key="9">
    <source>
        <dbReference type="EMBL" id="NNH23521.1"/>
    </source>
</evidence>
<proteinExistence type="inferred from homology"/>
<evidence type="ECO:0000256" key="2">
    <source>
        <dbReference type="ARBA" id="ARBA00005228"/>
    </source>
</evidence>
<keyword evidence="5" id="KW-0378">Hydrolase</keyword>
<evidence type="ECO:0000259" key="7">
    <source>
        <dbReference type="Pfam" id="PF00326"/>
    </source>
</evidence>
<dbReference type="GO" id="GO:0005829">
    <property type="term" value="C:cytosol"/>
    <property type="evidence" value="ECO:0007669"/>
    <property type="project" value="TreeGrafter"/>
</dbReference>
<sequence>MRGPEASASPRTYPPARRDDVVEALPAADPVARVADPYRWLEDAEGEDARAWSAAQEALLAEHRARWAGRDEAEERLRGLLGAGSVGVPVWRGERRFSTRREPGGEHAVLLVREPGAEGAEVERVLLDPAALDPSGLTTLDAWQPSLEGELLAYQLSEGGSEESVLRVLDVTTGEVVDGPVDRARYSPVAWLPGGGAFYCVRRLAPELVPDGEEQFHRRVVLHTVGAPESEEVEVFGAGRDLRTYYGASVSRDGRWLSVTAAIGTDPRSDVWLADLGEGSAAAAAPPLREVVVGEDASTSARVGRDGRLYVGTDLGAPRGRLAVADPHEPGPDGWRDLLAERDDAVLEGWTVLDGPELGEAPVLLAAWTTHAVSRVTVHDLADGALRAEVVLPGTGSVSGLVSRPEGGHEAWFTFTDPTTLPHVHRFDARTGEVEVVEGPPGALGAAEPDVPTTTQQLEVTSADGTTVRVLVTARADALDDAGAPLATAPLVLYGYGGFGVSLRPTWSATTLAWVRSGGVWAEAGLRGGGEEGEEWHRAGMGPEKPRVYEDLEAAADALVDRGWTTRERLGIYGGSNGGLLVGAALTRRPASYAAVVCSAPLLDMVRYQLHGLGRTWAGEYGDAEDPEQLGWLLAHSPYHHVRADQPYPATLFTVFDGDSRVDPLHARKTCAALQAATSRPVDEAPVLLRREADVGHGARSLSRSTGLTADVLAFLGHHLGLDVARVP</sequence>
<keyword evidence="10" id="KW-1185">Reference proteome</keyword>
<dbReference type="PROSITE" id="PS00708">
    <property type="entry name" value="PRO_ENDOPEP_SER"/>
    <property type="match status" value="1"/>
</dbReference>
<evidence type="ECO:0000256" key="1">
    <source>
        <dbReference type="ARBA" id="ARBA00001070"/>
    </source>
</evidence>
<dbReference type="InterPro" id="IPR001375">
    <property type="entry name" value="Peptidase_S9_cat"/>
</dbReference>
<dbReference type="InterPro" id="IPR029058">
    <property type="entry name" value="AB_hydrolase_fold"/>
</dbReference>
<dbReference type="Gene3D" id="3.40.50.1820">
    <property type="entry name" value="alpha/beta hydrolase"/>
    <property type="match status" value="1"/>
</dbReference>
<evidence type="ECO:0000256" key="3">
    <source>
        <dbReference type="ARBA" id="ARBA00011897"/>
    </source>
</evidence>
<dbReference type="GO" id="GO:0004252">
    <property type="term" value="F:serine-type endopeptidase activity"/>
    <property type="evidence" value="ECO:0007669"/>
    <property type="project" value="UniProtKB-EC"/>
</dbReference>
<protein>
    <recommendedName>
        <fullName evidence="3">prolyl oligopeptidase</fullName>
        <ecNumber evidence="3">3.4.21.26</ecNumber>
    </recommendedName>
</protein>
<evidence type="ECO:0000256" key="6">
    <source>
        <dbReference type="ARBA" id="ARBA00022825"/>
    </source>
</evidence>
<keyword evidence="6" id="KW-0720">Serine protease</keyword>
<comment type="similarity">
    <text evidence="2">Belongs to the peptidase S9A family.</text>
</comment>
<feature type="domain" description="Peptidase S9 prolyl oligopeptidase catalytic" evidence="7">
    <location>
        <begin position="511"/>
        <end position="721"/>
    </location>
</feature>
<dbReference type="EC" id="3.4.21.26" evidence="3"/>
<dbReference type="InterPro" id="IPR002470">
    <property type="entry name" value="Peptidase_S9A"/>
</dbReference>
<dbReference type="Pfam" id="PF02897">
    <property type="entry name" value="Peptidase_S9_N"/>
    <property type="match status" value="1"/>
</dbReference>
<evidence type="ECO:0000256" key="4">
    <source>
        <dbReference type="ARBA" id="ARBA00022670"/>
    </source>
</evidence>
<comment type="caution">
    <text evidence="9">The sequence shown here is derived from an EMBL/GenBank/DDBJ whole genome shotgun (WGS) entry which is preliminary data.</text>
</comment>
<dbReference type="EMBL" id="JABEMA010000154">
    <property type="protein sequence ID" value="NNH23521.1"/>
    <property type="molecule type" value="Genomic_DNA"/>
</dbReference>
<feature type="domain" description="Peptidase S9A N-terminal" evidence="8">
    <location>
        <begin position="22"/>
        <end position="438"/>
    </location>
</feature>
<evidence type="ECO:0000313" key="10">
    <source>
        <dbReference type="Proteomes" id="UP000555552"/>
    </source>
</evidence>
<dbReference type="SUPFAM" id="SSF50993">
    <property type="entry name" value="Peptidase/esterase 'gauge' domain"/>
    <property type="match status" value="1"/>
</dbReference>
<dbReference type="Proteomes" id="UP000555552">
    <property type="component" value="Unassembled WGS sequence"/>
</dbReference>
<dbReference type="InterPro" id="IPR023302">
    <property type="entry name" value="Pept_S9A_N"/>
</dbReference>
<evidence type="ECO:0000259" key="8">
    <source>
        <dbReference type="Pfam" id="PF02897"/>
    </source>
</evidence>
<keyword evidence="4" id="KW-0645">Protease</keyword>
<dbReference type="InterPro" id="IPR002471">
    <property type="entry name" value="Pept_S9_AS"/>
</dbReference>
<evidence type="ECO:0000256" key="5">
    <source>
        <dbReference type="ARBA" id="ARBA00022801"/>
    </source>
</evidence>
<dbReference type="SUPFAM" id="SSF53474">
    <property type="entry name" value="alpha/beta-Hydrolases"/>
    <property type="match status" value="1"/>
</dbReference>
<gene>
    <name evidence="9" type="ORF">HLB09_10545</name>
</gene>
<organism evidence="9 10">
    <name type="scientific">Pseudokineococcus marinus</name>
    <dbReference type="NCBI Taxonomy" id="351215"/>
    <lineage>
        <taxon>Bacteria</taxon>
        <taxon>Bacillati</taxon>
        <taxon>Actinomycetota</taxon>
        <taxon>Actinomycetes</taxon>
        <taxon>Kineosporiales</taxon>
        <taxon>Kineosporiaceae</taxon>
        <taxon>Pseudokineococcus</taxon>
    </lineage>
</organism>